<dbReference type="CDD" id="cd00609">
    <property type="entry name" value="AAT_like"/>
    <property type="match status" value="1"/>
</dbReference>
<reference evidence="6 7" key="1">
    <citation type="journal article" date="2019" name="Sci. Rep.">
        <title>Nanopore sequencing improves the draft genome of the human pathogenic amoeba Naegleria fowleri.</title>
        <authorList>
            <person name="Liechti N."/>
            <person name="Schurch N."/>
            <person name="Bruggmann R."/>
            <person name="Wittwer M."/>
        </authorList>
    </citation>
    <scope>NUCLEOTIDE SEQUENCE [LARGE SCALE GENOMIC DNA]</scope>
    <source>
        <strain evidence="6 7">ATCC 30894</strain>
    </source>
</reference>
<organism evidence="6 7">
    <name type="scientific">Naegleria fowleri</name>
    <name type="common">Brain eating amoeba</name>
    <dbReference type="NCBI Taxonomy" id="5763"/>
    <lineage>
        <taxon>Eukaryota</taxon>
        <taxon>Discoba</taxon>
        <taxon>Heterolobosea</taxon>
        <taxon>Tetramitia</taxon>
        <taxon>Eutetramitia</taxon>
        <taxon>Vahlkampfiidae</taxon>
        <taxon>Naegleria</taxon>
    </lineage>
</organism>
<dbReference type="GO" id="GO:0030170">
    <property type="term" value="F:pyridoxal phosphate binding"/>
    <property type="evidence" value="ECO:0007669"/>
    <property type="project" value="InterPro"/>
</dbReference>
<dbReference type="Pfam" id="PF00155">
    <property type="entry name" value="Aminotran_1_2"/>
    <property type="match status" value="1"/>
</dbReference>
<dbReference type="FunFam" id="3.90.1150.10:FF:000166">
    <property type="entry name" value="Kynurenine/alpha-aminoadipate aminotransferase, mitochondrial"/>
    <property type="match status" value="1"/>
</dbReference>
<keyword evidence="3" id="KW-0808">Transferase</keyword>
<dbReference type="VEuPathDB" id="AmoebaDB:FDP41_009686"/>
<dbReference type="RefSeq" id="XP_044556705.1">
    <property type="nucleotide sequence ID" value="XM_044713670.1"/>
</dbReference>
<dbReference type="PANTHER" id="PTHR42790">
    <property type="entry name" value="AMINOTRANSFERASE"/>
    <property type="match status" value="1"/>
</dbReference>
<evidence type="ECO:0000256" key="2">
    <source>
        <dbReference type="ARBA" id="ARBA00022576"/>
    </source>
</evidence>
<evidence type="ECO:0000256" key="3">
    <source>
        <dbReference type="ARBA" id="ARBA00022679"/>
    </source>
</evidence>
<dbReference type="InterPro" id="IPR004839">
    <property type="entry name" value="Aminotransferase_I/II_large"/>
</dbReference>
<evidence type="ECO:0000313" key="6">
    <source>
        <dbReference type="EMBL" id="KAF0971990.1"/>
    </source>
</evidence>
<dbReference type="VEuPathDB" id="AmoebaDB:NF0099610"/>
<evidence type="ECO:0000259" key="5">
    <source>
        <dbReference type="Pfam" id="PF00155"/>
    </source>
</evidence>
<dbReference type="GeneID" id="68116901"/>
<name>A0A6A5BD41_NAEFO</name>
<comment type="caution">
    <text evidence="6">The sequence shown here is derived from an EMBL/GenBank/DDBJ whole genome shotgun (WGS) entry which is preliminary data.</text>
</comment>
<dbReference type="Gene3D" id="3.40.640.10">
    <property type="entry name" value="Type I PLP-dependent aspartate aminotransferase-like (Major domain)"/>
    <property type="match status" value="1"/>
</dbReference>
<dbReference type="InterPro" id="IPR015424">
    <property type="entry name" value="PyrdxlP-dep_Trfase"/>
</dbReference>
<keyword evidence="2" id="KW-0032">Aminotransferase</keyword>
<dbReference type="OMA" id="FMPGEPF"/>
<dbReference type="GO" id="GO:0008483">
    <property type="term" value="F:transaminase activity"/>
    <property type="evidence" value="ECO:0007669"/>
    <property type="project" value="UniProtKB-KW"/>
</dbReference>
<dbReference type="SUPFAM" id="SSF53383">
    <property type="entry name" value="PLP-dependent transferases"/>
    <property type="match status" value="1"/>
</dbReference>
<dbReference type="PANTHER" id="PTHR42790:SF19">
    <property type="entry name" value="KYNURENINE_ALPHA-AMINOADIPATE AMINOTRANSFERASE, MITOCHONDRIAL"/>
    <property type="match status" value="1"/>
</dbReference>
<keyword evidence="7" id="KW-1185">Reference proteome</keyword>
<dbReference type="OrthoDB" id="691673at2759"/>
<dbReference type="GO" id="GO:1901605">
    <property type="term" value="P:alpha-amino acid metabolic process"/>
    <property type="evidence" value="ECO:0007669"/>
    <property type="project" value="TreeGrafter"/>
</dbReference>
<comment type="cofactor">
    <cofactor evidence="1">
        <name>pyridoxal 5'-phosphate</name>
        <dbReference type="ChEBI" id="CHEBI:597326"/>
    </cofactor>
</comment>
<evidence type="ECO:0000256" key="4">
    <source>
        <dbReference type="ARBA" id="ARBA00022898"/>
    </source>
</evidence>
<evidence type="ECO:0000256" key="1">
    <source>
        <dbReference type="ARBA" id="ARBA00001933"/>
    </source>
</evidence>
<gene>
    <name evidence="6" type="ORF">FDP41_009686</name>
</gene>
<feature type="domain" description="Aminotransferase class I/classII large" evidence="5">
    <location>
        <begin position="161"/>
        <end position="444"/>
    </location>
</feature>
<dbReference type="Proteomes" id="UP000444721">
    <property type="component" value="Unassembled WGS sequence"/>
</dbReference>
<dbReference type="InterPro" id="IPR015421">
    <property type="entry name" value="PyrdxlP-dep_Trfase_major"/>
</dbReference>
<accession>A0A6A5BD41</accession>
<dbReference type="InterPro" id="IPR050859">
    <property type="entry name" value="Class-I_PLP-dep_aminotransf"/>
</dbReference>
<protein>
    <recommendedName>
        <fullName evidence="5">Aminotransferase class I/classII large domain-containing protein</fullName>
    </recommendedName>
</protein>
<evidence type="ECO:0000313" key="7">
    <source>
        <dbReference type="Proteomes" id="UP000444721"/>
    </source>
</evidence>
<sequence>MASTTTRILDYTPFLSLVSRLRKPSPIRALMPIMSLPGMISLAGGLPNASTFPFQSINVELKSTTTTTPTTLTVDGQLLADSLQYHPSQGLPQLTKWLREHQRKTHSLIEDEKKEAWDVILTTGSQDGLTKAFEMFLNPYCVQEHALKQSSETLNEDDNIRDAIIIERPTYSGSLSTLFTLQPHMIEVDVDQFGLIPEQLEESIQEFKKEHPKTMIKFLYTIPNGQNPSGCSLTLERKKKIYALSQKYNFLILEDDPYYYLALDNPSEPVPSFLSIDTDGRVLRFDSLSKVLSSGIRCGFVTGPIQLINQMVLHIQASNLHSCGLSQGIVYALLSQWGEEGFAQHVKHVQKFYTSKRNDLIECIDRHLKDYVEYSIPVCGMFVWMKLKGISDSLKFIEQKARQQNVLMLPGTYFYPTKGSATPYVRASFSIASKEQMDEACRRLAILIKEELAQQQ</sequence>
<proteinExistence type="predicted"/>
<dbReference type="VEuPathDB" id="AmoebaDB:NfTy_087360"/>
<dbReference type="AlphaFoldDB" id="A0A6A5BD41"/>
<keyword evidence="4" id="KW-0663">Pyridoxal phosphate</keyword>
<dbReference type="EMBL" id="VFQX01000072">
    <property type="protein sequence ID" value="KAF0971990.1"/>
    <property type="molecule type" value="Genomic_DNA"/>
</dbReference>